<protein>
    <submittedName>
        <fullName evidence="2">Uncharacterized protein</fullName>
    </submittedName>
</protein>
<accession>A0ABQ8UEK0</accession>
<evidence type="ECO:0000256" key="1">
    <source>
        <dbReference type="SAM" id="MobiDB-lite"/>
    </source>
</evidence>
<sequence length="206" mass="22064">MVSLLEATAHIPLLLKTDGGWVRNEVDIGRMHITQWDIDDLTDPNLDSRPWIPVLSRARAIVWVVNAAKPDLLWCATEGCHSCSRCNLRTIARMPACRTTPVFVLVNQPHTGHGGLSLSDIAEGLRLSSLGPPGRKCEVHGCGHGASAGTWLGRVEARSSPNPFGSPAATPPSRASPFPRPLSQLSPAANPVDPAVRSQDRGSHLS</sequence>
<reference evidence="2" key="1">
    <citation type="journal article" date="2022" name="bioRxiv">
        <title>Genomics of Preaxostyla Flagellates Illuminates Evolutionary Transitions and the Path Towards Mitochondrial Loss.</title>
        <authorList>
            <person name="Novak L.V.F."/>
            <person name="Treitli S.C."/>
            <person name="Pyrih J."/>
            <person name="Halakuc P."/>
            <person name="Pipaliya S.V."/>
            <person name="Vacek V."/>
            <person name="Brzon O."/>
            <person name="Soukal P."/>
            <person name="Eme L."/>
            <person name="Dacks J.B."/>
            <person name="Karnkowska A."/>
            <person name="Elias M."/>
            <person name="Hampl V."/>
        </authorList>
    </citation>
    <scope>NUCLEOTIDE SEQUENCE</scope>
    <source>
        <strain evidence="2">RCP-MX</strain>
    </source>
</reference>
<gene>
    <name evidence="2" type="ORF">PAPYR_6820</name>
</gene>
<evidence type="ECO:0000313" key="2">
    <source>
        <dbReference type="EMBL" id="KAJ4457678.1"/>
    </source>
</evidence>
<proteinExistence type="predicted"/>
<comment type="caution">
    <text evidence="2">The sequence shown here is derived from an EMBL/GenBank/DDBJ whole genome shotgun (WGS) entry which is preliminary data.</text>
</comment>
<name>A0ABQ8UEK0_9EUKA</name>
<keyword evidence="3" id="KW-1185">Reference proteome</keyword>
<organism evidence="2 3">
    <name type="scientific">Paratrimastix pyriformis</name>
    <dbReference type="NCBI Taxonomy" id="342808"/>
    <lineage>
        <taxon>Eukaryota</taxon>
        <taxon>Metamonada</taxon>
        <taxon>Preaxostyla</taxon>
        <taxon>Paratrimastigidae</taxon>
        <taxon>Paratrimastix</taxon>
    </lineage>
</organism>
<dbReference type="EMBL" id="JAPMOS010000042">
    <property type="protein sequence ID" value="KAJ4457678.1"/>
    <property type="molecule type" value="Genomic_DNA"/>
</dbReference>
<dbReference type="Proteomes" id="UP001141327">
    <property type="component" value="Unassembled WGS sequence"/>
</dbReference>
<feature type="compositionally biased region" description="Low complexity" evidence="1">
    <location>
        <begin position="166"/>
        <end position="177"/>
    </location>
</feature>
<evidence type="ECO:0000313" key="3">
    <source>
        <dbReference type="Proteomes" id="UP001141327"/>
    </source>
</evidence>
<feature type="region of interest" description="Disordered" evidence="1">
    <location>
        <begin position="156"/>
        <end position="206"/>
    </location>
</feature>